<comment type="function">
    <text evidence="11">Catalyzes the conversion of uracil and 5-phospho-alpha-D-ribose 1-diphosphate (PRPP) to UMP and diphosphate.</text>
</comment>
<dbReference type="Gene3D" id="3.40.50.2020">
    <property type="match status" value="1"/>
</dbReference>
<dbReference type="CDD" id="cd06223">
    <property type="entry name" value="PRTases_typeI"/>
    <property type="match status" value="1"/>
</dbReference>
<protein>
    <recommendedName>
        <fullName evidence="3 11">Uracil phosphoribosyltransferase</fullName>
        <ecNumber evidence="3 11">2.4.2.9</ecNumber>
    </recommendedName>
    <alternativeName>
        <fullName evidence="10 11">UMP pyrophosphorylase</fullName>
    </alternativeName>
    <alternativeName>
        <fullName evidence="11">UPRTase</fullName>
    </alternativeName>
</protein>
<dbReference type="InterPro" id="IPR005765">
    <property type="entry name" value="UPRT"/>
</dbReference>
<dbReference type="GO" id="GO:0044206">
    <property type="term" value="P:UMP salvage"/>
    <property type="evidence" value="ECO:0007669"/>
    <property type="project" value="UniProtKB-UniRule"/>
</dbReference>
<dbReference type="GO" id="GO:0005525">
    <property type="term" value="F:GTP binding"/>
    <property type="evidence" value="ECO:0007669"/>
    <property type="project" value="UniProtKB-KW"/>
</dbReference>
<dbReference type="EMBL" id="DTAD01000020">
    <property type="protein sequence ID" value="HGN89849.1"/>
    <property type="molecule type" value="Genomic_DNA"/>
</dbReference>
<evidence type="ECO:0000313" key="14">
    <source>
        <dbReference type="EMBL" id="HGL40507.1"/>
    </source>
</evidence>
<comment type="cofactor">
    <cofactor evidence="11">
        <name>Mg(2+)</name>
        <dbReference type="ChEBI" id="CHEBI:18420"/>
    </cofactor>
    <text evidence="11">Binds 1 Mg(2+) ion per subunit. The magnesium is bound as Mg-PRPP.</text>
</comment>
<feature type="domain" description="Phosphoribosyltransferase" evidence="13">
    <location>
        <begin position="81"/>
        <end position="291"/>
    </location>
</feature>
<dbReference type="InterPro" id="IPR000836">
    <property type="entry name" value="PRTase_dom"/>
</dbReference>
<keyword evidence="8 11" id="KW-0460">Magnesium</keyword>
<dbReference type="HAMAP" id="MF_01218_A">
    <property type="entry name" value="Upp_A"/>
    <property type="match status" value="1"/>
</dbReference>
<dbReference type="EC" id="2.4.2.9" evidence="3 11"/>
<name>A0A7C4I1C3_CALS0</name>
<evidence type="ECO:0000256" key="12">
    <source>
        <dbReference type="SAM" id="MobiDB-lite"/>
    </source>
</evidence>
<keyword evidence="6 11" id="KW-0808">Transferase</keyword>
<feature type="binding site" evidence="11">
    <location>
        <position position="181"/>
    </location>
    <ligand>
        <name>5-phospho-alpha-D-ribose 1-diphosphate</name>
        <dbReference type="ChEBI" id="CHEBI:58017"/>
    </ligand>
</feature>
<comment type="pathway">
    <text evidence="1 11">Pyrimidine metabolism; UMP biosynthesis via salvage pathway; UMP from uracil: step 1/1.</text>
</comment>
<dbReference type="GO" id="GO:0000287">
    <property type="term" value="F:magnesium ion binding"/>
    <property type="evidence" value="ECO:0007669"/>
    <property type="project" value="UniProtKB-UniRule"/>
</dbReference>
<evidence type="ECO:0000256" key="6">
    <source>
        <dbReference type="ARBA" id="ARBA00022679"/>
    </source>
</evidence>
<dbReference type="AlphaFoldDB" id="A0A7C4I1C3"/>
<dbReference type="GO" id="GO:0004845">
    <property type="term" value="F:uracil phosphoribosyltransferase activity"/>
    <property type="evidence" value="ECO:0007669"/>
    <property type="project" value="UniProtKB-UniRule"/>
</dbReference>
<evidence type="ECO:0000256" key="10">
    <source>
        <dbReference type="ARBA" id="ARBA00031082"/>
    </source>
</evidence>
<comment type="catalytic activity">
    <reaction evidence="11">
        <text>UMP + diphosphate = 5-phospho-alpha-D-ribose 1-diphosphate + uracil</text>
        <dbReference type="Rhea" id="RHEA:13017"/>
        <dbReference type="ChEBI" id="CHEBI:17568"/>
        <dbReference type="ChEBI" id="CHEBI:33019"/>
        <dbReference type="ChEBI" id="CHEBI:57865"/>
        <dbReference type="ChEBI" id="CHEBI:58017"/>
        <dbReference type="EC" id="2.4.2.9"/>
    </reaction>
</comment>
<keyword evidence="4 11" id="KW-0021">Allosteric enzyme</keyword>
<feature type="region of interest" description="Disordered" evidence="12">
    <location>
        <begin position="1"/>
        <end position="29"/>
    </location>
</feature>
<comment type="similarity">
    <text evidence="2 11">Belongs to the UPRTase family.</text>
</comment>
<evidence type="ECO:0000256" key="11">
    <source>
        <dbReference type="HAMAP-Rule" id="MF_01218"/>
    </source>
</evidence>
<dbReference type="Pfam" id="PF14681">
    <property type="entry name" value="UPRTase"/>
    <property type="match status" value="1"/>
</dbReference>
<feature type="binding site" evidence="11">
    <location>
        <position position="156"/>
    </location>
    <ligand>
        <name>5-phospho-alpha-D-ribose 1-diphosphate</name>
        <dbReference type="ChEBI" id="CHEBI:58017"/>
    </ligand>
</feature>
<feature type="binding site" evidence="11">
    <location>
        <begin position="214"/>
        <end position="222"/>
    </location>
    <ligand>
        <name>5-phospho-alpha-D-ribose 1-diphosphate</name>
        <dbReference type="ChEBI" id="CHEBI:58017"/>
    </ligand>
</feature>
<feature type="binding site" evidence="11">
    <location>
        <begin position="283"/>
        <end position="285"/>
    </location>
    <ligand>
        <name>uracil</name>
        <dbReference type="ChEBI" id="CHEBI:17568"/>
    </ligand>
</feature>
<evidence type="ECO:0000256" key="7">
    <source>
        <dbReference type="ARBA" id="ARBA00022741"/>
    </source>
</evidence>
<comment type="caution">
    <text evidence="15">The sequence shown here is derived from an EMBL/GenBank/DDBJ whole genome shotgun (WGS) entry which is preliminary data.</text>
</comment>
<feature type="binding site" evidence="11">
    <location>
        <begin position="106"/>
        <end position="110"/>
    </location>
    <ligand>
        <name>GTP</name>
        <dbReference type="ChEBI" id="CHEBI:37565"/>
    </ligand>
</feature>
<proteinExistence type="inferred from homology"/>
<comment type="activity regulation">
    <text evidence="11">Allosterically activated by GTP.</text>
</comment>
<feature type="binding site" evidence="11">
    <location>
        <position position="284"/>
    </location>
    <ligand>
        <name>5-phospho-alpha-D-ribose 1-diphosphate</name>
        <dbReference type="ChEBI" id="CHEBI:58017"/>
    </ligand>
</feature>
<gene>
    <name evidence="11 15" type="primary">upp</name>
    <name evidence="15" type="ORF">ENT82_01810</name>
    <name evidence="14" type="ORF">ENU43_02420</name>
</gene>
<dbReference type="NCBIfam" id="TIGR01091">
    <property type="entry name" value="upp"/>
    <property type="match status" value="1"/>
</dbReference>
<evidence type="ECO:0000256" key="4">
    <source>
        <dbReference type="ARBA" id="ARBA00022533"/>
    </source>
</evidence>
<keyword evidence="7 11" id="KW-0547">Nucleotide-binding</keyword>
<evidence type="ECO:0000256" key="5">
    <source>
        <dbReference type="ARBA" id="ARBA00022676"/>
    </source>
</evidence>
<accession>A0A7C4I1C3</accession>
<evidence type="ECO:0000256" key="8">
    <source>
        <dbReference type="ARBA" id="ARBA00022842"/>
    </source>
</evidence>
<sequence>MPRDGENRLSGSLASARSSQRSSTATDLTAVVPTSTPIKHLPPSGIILQPLGGYLSEKLIKSYASLACGSLVGESLPNVYVLDHPYAQMVLTRLRDKSTGQIEFRKGLVKLGRLIGFEIARHLPVSRKFVTTPLEVEAEGVEIPDIDNIVLITVLRAAMPLAEGLLKIFPTARQGVVSARRVEETYTGGMDFEIELTYLRIPRLNGSEIVIIADPMLATGSTMLKVVEEVYKVGKPKRLMFATVISTKQGISRVHTVYPEIEIFTVAIDEKLNERGFIVPGLGDAGDRAFG</sequence>
<feature type="binding site" evidence="11">
    <location>
        <position position="278"/>
    </location>
    <ligand>
        <name>uracil</name>
        <dbReference type="ChEBI" id="CHEBI:17568"/>
    </ligand>
</feature>
<reference evidence="15" key="1">
    <citation type="journal article" date="2020" name="mSystems">
        <title>Genome- and Community-Level Interaction Insights into Carbon Utilization and Element Cycling Functions of Hydrothermarchaeota in Hydrothermal Sediment.</title>
        <authorList>
            <person name="Zhou Z."/>
            <person name="Liu Y."/>
            <person name="Xu W."/>
            <person name="Pan J."/>
            <person name="Luo Z.H."/>
            <person name="Li M."/>
        </authorList>
    </citation>
    <scope>NUCLEOTIDE SEQUENCE [LARGE SCALE GENOMIC DNA]</scope>
    <source>
        <strain evidence="15">SpSt-613</strain>
        <strain evidence="14">SpSt-669</strain>
    </source>
</reference>
<dbReference type="NCBIfam" id="NF001097">
    <property type="entry name" value="PRK00129.1"/>
    <property type="match status" value="1"/>
</dbReference>
<dbReference type="InterPro" id="IPR029057">
    <property type="entry name" value="PRTase-like"/>
</dbReference>
<feature type="compositionally biased region" description="Low complexity" evidence="12">
    <location>
        <begin position="8"/>
        <end position="26"/>
    </location>
</feature>
<evidence type="ECO:0000313" key="15">
    <source>
        <dbReference type="EMBL" id="HGN89849.1"/>
    </source>
</evidence>
<dbReference type="EMBL" id="DTCM01000028">
    <property type="protein sequence ID" value="HGL40507.1"/>
    <property type="molecule type" value="Genomic_DNA"/>
</dbReference>
<evidence type="ECO:0000256" key="9">
    <source>
        <dbReference type="ARBA" id="ARBA00023134"/>
    </source>
</evidence>
<evidence type="ECO:0000256" key="1">
    <source>
        <dbReference type="ARBA" id="ARBA00005180"/>
    </source>
</evidence>
<evidence type="ECO:0000256" key="2">
    <source>
        <dbReference type="ARBA" id="ARBA00009516"/>
    </source>
</evidence>
<keyword evidence="5 11" id="KW-0328">Glycosyltransferase</keyword>
<organism evidence="15">
    <name type="scientific">Caldiarchaeum subterraneum</name>
    <dbReference type="NCBI Taxonomy" id="311458"/>
    <lineage>
        <taxon>Archaea</taxon>
        <taxon>Nitrososphaerota</taxon>
        <taxon>Candidatus Caldarchaeales</taxon>
        <taxon>Candidatus Caldarchaeaceae</taxon>
        <taxon>Candidatus Caldarchaeum</taxon>
    </lineage>
</organism>
<dbReference type="SUPFAM" id="SSF53271">
    <property type="entry name" value="PRTase-like"/>
    <property type="match status" value="1"/>
</dbReference>
<dbReference type="GO" id="GO:0006223">
    <property type="term" value="P:uracil salvage"/>
    <property type="evidence" value="ECO:0007669"/>
    <property type="project" value="InterPro"/>
</dbReference>
<dbReference type="InterPro" id="IPR034331">
    <property type="entry name" value="Upp_A"/>
</dbReference>
<evidence type="ECO:0000256" key="3">
    <source>
        <dbReference type="ARBA" id="ARBA00011894"/>
    </source>
</evidence>
<evidence type="ECO:0000259" key="13">
    <source>
        <dbReference type="Pfam" id="PF14681"/>
    </source>
</evidence>
<dbReference type="UniPathway" id="UPA00574">
    <property type="reaction ID" value="UER00636"/>
</dbReference>
<keyword evidence="9 11" id="KW-0342">GTP-binding</keyword>